<keyword evidence="2" id="KW-0695">RNA-directed DNA polymerase</keyword>
<keyword evidence="3" id="KW-1185">Reference proteome</keyword>
<accession>A0A225VJN0</accession>
<gene>
    <name evidence="2" type="ORF">PHMEG_00022364</name>
</gene>
<keyword evidence="2" id="KW-0808">Transferase</keyword>
<proteinExistence type="predicted"/>
<dbReference type="Gene3D" id="3.60.10.10">
    <property type="entry name" value="Endonuclease/exonuclease/phosphatase"/>
    <property type="match status" value="1"/>
</dbReference>
<dbReference type="STRING" id="4795.A0A225VJN0"/>
<dbReference type="Pfam" id="PF03372">
    <property type="entry name" value="Exo_endo_phos"/>
    <property type="match status" value="1"/>
</dbReference>
<evidence type="ECO:0000313" key="2">
    <source>
        <dbReference type="EMBL" id="OWZ05532.1"/>
    </source>
</evidence>
<name>A0A225VJN0_9STRA</name>
<dbReference type="InterPro" id="IPR036691">
    <property type="entry name" value="Endo/exonu/phosph_ase_sf"/>
</dbReference>
<keyword evidence="2" id="KW-0548">Nucleotidyltransferase</keyword>
<feature type="domain" description="Endonuclease/exonuclease/phosphatase" evidence="1">
    <location>
        <begin position="12"/>
        <end position="185"/>
    </location>
</feature>
<dbReference type="EMBL" id="NBNE01004381">
    <property type="protein sequence ID" value="OWZ05532.1"/>
    <property type="molecule type" value="Genomic_DNA"/>
</dbReference>
<dbReference type="AlphaFoldDB" id="A0A225VJN0"/>
<dbReference type="InterPro" id="IPR005135">
    <property type="entry name" value="Endo/exonuclease/phosphatase"/>
</dbReference>
<feature type="non-terminal residue" evidence="2">
    <location>
        <position position="1"/>
    </location>
</feature>
<dbReference type="OrthoDB" id="168226at2759"/>
<sequence length="411" mass="47396">SFWSPAHAGSASERARHGGVGILVNPYGAVRDARPWKEELWTAYRQFIQCTLQGEEVLVMNLYAPSDPRTRKQYFNQLQDVPVPDGAKVIAGGDFNCVIDRTFDRRTSSQKGDAGRAQLQTWIERSSVVDAVEQFKPRHLNTVTKNAFAGEFHTYFYNLAHGQKGSSRIDRWYISTEMQQWVRSVEKSKCPLDSDHYGVTMHLQSPKNPIRIKRDSPIYPMSTYVTSAATDLIATRLAAFSNELCSKDAGDAPALAAKWDQFKGDLCKELTQLKRQCRRKVAKGFRQRIRRVMRKLRNCEADQKSTPFLKRVELLNQLKAIQTQRRNLRRKRLTRNHTWRDHSSSKFFFRRICTRFGDNIIHQLTPSSGNSQRDPSDKINILADAWLPIMNKENISCEEFDGHVARMKSRW</sequence>
<organism evidence="2 3">
    <name type="scientific">Phytophthora megakarya</name>
    <dbReference type="NCBI Taxonomy" id="4795"/>
    <lineage>
        <taxon>Eukaryota</taxon>
        <taxon>Sar</taxon>
        <taxon>Stramenopiles</taxon>
        <taxon>Oomycota</taxon>
        <taxon>Peronosporomycetes</taxon>
        <taxon>Peronosporales</taxon>
        <taxon>Peronosporaceae</taxon>
        <taxon>Phytophthora</taxon>
    </lineage>
</organism>
<evidence type="ECO:0000313" key="3">
    <source>
        <dbReference type="Proteomes" id="UP000198211"/>
    </source>
</evidence>
<evidence type="ECO:0000259" key="1">
    <source>
        <dbReference type="Pfam" id="PF03372"/>
    </source>
</evidence>
<comment type="caution">
    <text evidence="2">The sequence shown here is derived from an EMBL/GenBank/DDBJ whole genome shotgun (WGS) entry which is preliminary data.</text>
</comment>
<reference evidence="3" key="1">
    <citation type="submission" date="2017-03" db="EMBL/GenBank/DDBJ databases">
        <title>Phytopthora megakarya and P. palmivora, two closely related causual agents of cacao black pod achieved similar genome size and gene model numbers by different mechanisms.</title>
        <authorList>
            <person name="Ali S."/>
            <person name="Shao J."/>
            <person name="Larry D.J."/>
            <person name="Kronmiller B."/>
            <person name="Shen D."/>
            <person name="Strem M.D."/>
            <person name="Melnick R.L."/>
            <person name="Guiltinan M.J."/>
            <person name="Tyler B.M."/>
            <person name="Meinhardt L.W."/>
            <person name="Bailey B.A."/>
        </authorList>
    </citation>
    <scope>NUCLEOTIDE SEQUENCE [LARGE SCALE GENOMIC DNA]</scope>
    <source>
        <strain evidence="3">zdho120</strain>
    </source>
</reference>
<dbReference type="SUPFAM" id="SSF56219">
    <property type="entry name" value="DNase I-like"/>
    <property type="match status" value="1"/>
</dbReference>
<dbReference type="GO" id="GO:0003964">
    <property type="term" value="F:RNA-directed DNA polymerase activity"/>
    <property type="evidence" value="ECO:0007669"/>
    <property type="project" value="UniProtKB-KW"/>
</dbReference>
<dbReference type="Proteomes" id="UP000198211">
    <property type="component" value="Unassembled WGS sequence"/>
</dbReference>
<protein>
    <submittedName>
        <fullName evidence="2">Reverse transcriptase</fullName>
    </submittedName>
</protein>